<reference evidence="1" key="1">
    <citation type="submission" date="2021-05" db="EMBL/GenBank/DDBJ databases">
        <authorList>
            <person name="Alioto T."/>
            <person name="Alioto T."/>
            <person name="Gomez Garrido J."/>
        </authorList>
    </citation>
    <scope>NUCLEOTIDE SEQUENCE</scope>
</reference>
<dbReference type="EMBL" id="HBUE01159048">
    <property type="protein sequence ID" value="CAG6509214.1"/>
    <property type="molecule type" value="Transcribed_RNA"/>
</dbReference>
<dbReference type="EMBL" id="HBUE01264176">
    <property type="protein sequence ID" value="CAG6560588.1"/>
    <property type="molecule type" value="Transcribed_RNA"/>
</dbReference>
<dbReference type="AlphaFoldDB" id="A0A8D8DAP1"/>
<name>A0A8D8DAP1_CULPI</name>
<evidence type="ECO:0000313" key="1">
    <source>
        <dbReference type="EMBL" id="CAG6509214.1"/>
    </source>
</evidence>
<sequence length="141" mass="15145">MITNESNSNLFSNSLFPLVRGQVRAACDPARSGAGHDGGGAFRPVRQAVPSGQLCVRPVRRRQQLGQGTLHRGGGAGGRRPGRGAQGVRELRLPAGGFAFFWDYVCGFTDCGSFLLGLPTDPLAGRWYWIRYGNAADLQDP</sequence>
<protein>
    <submittedName>
        <fullName evidence="1">(northern house mosquito) hypothetical protein</fullName>
    </submittedName>
</protein>
<organism evidence="1">
    <name type="scientific">Culex pipiens</name>
    <name type="common">House mosquito</name>
    <dbReference type="NCBI Taxonomy" id="7175"/>
    <lineage>
        <taxon>Eukaryota</taxon>
        <taxon>Metazoa</taxon>
        <taxon>Ecdysozoa</taxon>
        <taxon>Arthropoda</taxon>
        <taxon>Hexapoda</taxon>
        <taxon>Insecta</taxon>
        <taxon>Pterygota</taxon>
        <taxon>Neoptera</taxon>
        <taxon>Endopterygota</taxon>
        <taxon>Diptera</taxon>
        <taxon>Nematocera</taxon>
        <taxon>Culicoidea</taxon>
        <taxon>Culicidae</taxon>
        <taxon>Culicinae</taxon>
        <taxon>Culicini</taxon>
        <taxon>Culex</taxon>
        <taxon>Culex</taxon>
    </lineage>
</organism>
<proteinExistence type="predicted"/>
<accession>A0A8D8DAP1</accession>